<dbReference type="PROSITE" id="PS51140">
    <property type="entry name" value="CUE"/>
    <property type="match status" value="1"/>
</dbReference>
<feature type="compositionally biased region" description="Gly residues" evidence="1">
    <location>
        <begin position="592"/>
        <end position="601"/>
    </location>
</feature>
<evidence type="ECO:0000256" key="1">
    <source>
        <dbReference type="SAM" id="MobiDB-lite"/>
    </source>
</evidence>
<sequence length="872" mass="87835">MQRFLPLLPDWDTGDGGETLDLIADDLEGLLASDAASLWAIARDDPSLLLLIASYMQYAKRPHDPGFQQQPAAALAIWQRMLPLLHRLVCGEGRGAPGKADRAALLGRLLDLPRLLDMCALYGAAAAAEASNSSGDGAARSANGGGSSASLVGRQLQQLVAGALELLPRLSAALEAAGPLIAQNLGQVAEACLTAAGKAARDTAMAQSLQDGVSYLRDTCLTLASLVQAHPPAAGLLLQQGPELIEGLGAVHDKLLPAVLKAARAGGDSLAPLLRQASHVQLAAERLAQQLLLYCYVAPPAPSSGASAAGSSSSGGAGGSAVARGEALLHALMLLGHQEEEASGAAAGGTGSWDLAQALAQRLGLGGSIEAALQTGSLSLDDAQADYVAALLGVPSLAEAPGPPLPGGAARAAAAEAKLAPGGGAAEQAAMDLEQLRSQIRQASQLVQWSVHWAVLVAGYLSVRLEAQHCPASPNPLPLFLRVRSTQFLLPPFSLHYFTQVKDLLPDFGDGYVAACLQQLGGSPERVLNALLEGSLPPQLSQLDPQLSFAAWQAAAPKAAGAAAAGSDKGKGKAAAAPSYDSEFPAALPGAGPSGSGGGSGSSTAEALARAARAENKTARYLDVRDETYREALLSAAAAAQMYDDEYDDSFDDLIAFGADGVTEMEGEDGGPAGPAGASRGGAAAGPSMASAQRAMQGLSLQPGAASFQPAGGAAAAGPAGGGGRPQQPLSTKKSKGSKLWVLDGRIYNYAKPGAQEVGSQAEADAALAAAQQAAQQILGLGPGGNKPWRAEQQQQQAAGEGGPEGGAAGSAGAAGVRGGGGGRGGGRGPSDGGRGRGGGRGAHKYKDQHKSSIANHHRRDRAIAKQARGMF</sequence>
<evidence type="ECO:0000313" key="3">
    <source>
        <dbReference type="EMBL" id="KAI7843351.1"/>
    </source>
</evidence>
<feature type="compositionally biased region" description="Low complexity" evidence="1">
    <location>
        <begin position="702"/>
        <end position="718"/>
    </location>
</feature>
<dbReference type="Pfam" id="PF02845">
    <property type="entry name" value="CUE"/>
    <property type="match status" value="1"/>
</dbReference>
<comment type="caution">
    <text evidence="3">The sequence shown here is derived from an EMBL/GenBank/DDBJ whole genome shotgun (WGS) entry which is preliminary data.</text>
</comment>
<dbReference type="SUPFAM" id="SSF46934">
    <property type="entry name" value="UBA-like"/>
    <property type="match status" value="1"/>
</dbReference>
<feature type="region of interest" description="Disordered" evidence="1">
    <location>
        <begin position="663"/>
        <end position="737"/>
    </location>
</feature>
<reference evidence="3" key="1">
    <citation type="submission" date="2020-11" db="EMBL/GenBank/DDBJ databases">
        <title>Chlorella ohadii genome sequencing and assembly.</title>
        <authorList>
            <person name="Murik O."/>
            <person name="Treves H."/>
            <person name="Kedem I."/>
            <person name="Shotland Y."/>
            <person name="Kaplan A."/>
        </authorList>
    </citation>
    <scope>NUCLEOTIDE SEQUENCE</scope>
    <source>
        <strain evidence="3">1</strain>
    </source>
</reference>
<protein>
    <recommendedName>
        <fullName evidence="2">CUE domain-containing protein</fullName>
    </recommendedName>
</protein>
<dbReference type="Proteomes" id="UP001205105">
    <property type="component" value="Unassembled WGS sequence"/>
</dbReference>
<proteinExistence type="predicted"/>
<name>A0AAD5H4B3_9CHLO</name>
<dbReference type="InterPro" id="IPR003892">
    <property type="entry name" value="CUE"/>
</dbReference>
<organism evidence="3 4">
    <name type="scientific">Chlorella ohadii</name>
    <dbReference type="NCBI Taxonomy" id="2649997"/>
    <lineage>
        <taxon>Eukaryota</taxon>
        <taxon>Viridiplantae</taxon>
        <taxon>Chlorophyta</taxon>
        <taxon>core chlorophytes</taxon>
        <taxon>Trebouxiophyceae</taxon>
        <taxon>Chlorellales</taxon>
        <taxon>Chlorellaceae</taxon>
        <taxon>Chlorella clade</taxon>
        <taxon>Chlorella</taxon>
    </lineage>
</organism>
<feature type="domain" description="CUE" evidence="2">
    <location>
        <begin position="493"/>
        <end position="536"/>
    </location>
</feature>
<dbReference type="PANTHER" id="PTHR21494:SF0">
    <property type="entry name" value="ACTIVATING SIGNAL COINTEGRATOR 1 COMPLEX SUBUNIT 2"/>
    <property type="match status" value="1"/>
</dbReference>
<dbReference type="AlphaFoldDB" id="A0AAD5H4B3"/>
<feature type="compositionally biased region" description="Gly residues" evidence="1">
    <location>
        <begin position="816"/>
        <end position="841"/>
    </location>
</feature>
<dbReference type="EMBL" id="JADXDR010000040">
    <property type="protein sequence ID" value="KAI7843351.1"/>
    <property type="molecule type" value="Genomic_DNA"/>
</dbReference>
<keyword evidence="4" id="KW-1185">Reference proteome</keyword>
<feature type="compositionally biased region" description="Gly residues" evidence="1">
    <location>
        <begin position="800"/>
        <end position="810"/>
    </location>
</feature>
<evidence type="ECO:0000259" key="2">
    <source>
        <dbReference type="PROSITE" id="PS51140"/>
    </source>
</evidence>
<dbReference type="InterPro" id="IPR009060">
    <property type="entry name" value="UBA-like_sf"/>
</dbReference>
<accession>A0AAD5H4B3</accession>
<dbReference type="SMART" id="SM00546">
    <property type="entry name" value="CUE"/>
    <property type="match status" value="1"/>
</dbReference>
<gene>
    <name evidence="3" type="ORF">COHA_003047</name>
</gene>
<dbReference type="CDD" id="cd14364">
    <property type="entry name" value="CUE_ASCC2"/>
    <property type="match status" value="1"/>
</dbReference>
<dbReference type="GO" id="GO:0043130">
    <property type="term" value="F:ubiquitin binding"/>
    <property type="evidence" value="ECO:0007669"/>
    <property type="project" value="InterPro"/>
</dbReference>
<evidence type="ECO:0000313" key="4">
    <source>
        <dbReference type="Proteomes" id="UP001205105"/>
    </source>
</evidence>
<feature type="region of interest" description="Disordered" evidence="1">
    <location>
        <begin position="779"/>
        <end position="860"/>
    </location>
</feature>
<dbReference type="Gene3D" id="1.10.8.10">
    <property type="entry name" value="DNA helicase RuvA subunit, C-terminal domain"/>
    <property type="match status" value="1"/>
</dbReference>
<dbReference type="InterPro" id="IPR041800">
    <property type="entry name" value="ASCC2_CUE"/>
</dbReference>
<dbReference type="PANTHER" id="PTHR21494">
    <property type="entry name" value="ACTIVATING SIGNAL COINTEGRATOR 1 COMPLEX SUBUNIT 2 ASC-1 COMPLEX SUBUNIT P100"/>
    <property type="match status" value="1"/>
</dbReference>
<feature type="compositionally biased region" description="Gly residues" evidence="1">
    <location>
        <begin position="670"/>
        <end position="684"/>
    </location>
</feature>
<dbReference type="InterPro" id="IPR052586">
    <property type="entry name" value="ASCC2"/>
</dbReference>
<feature type="region of interest" description="Disordered" evidence="1">
    <location>
        <begin position="585"/>
        <end position="609"/>
    </location>
</feature>